<comment type="caution">
    <text evidence="1">The sequence shown here is derived from an EMBL/GenBank/DDBJ whole genome shotgun (WGS) entry which is preliminary data.</text>
</comment>
<reference evidence="1 2" key="1">
    <citation type="submission" date="2017-09" db="EMBL/GenBank/DDBJ databases">
        <title>Evaluation of Pacific Biosciences Sequencing Technology to Finishing C. thermocellum Genome Sequences.</title>
        <authorList>
            <person name="Brown S."/>
        </authorList>
    </citation>
    <scope>NUCLEOTIDE SEQUENCE [LARGE SCALE GENOMIC DNA]</scope>
    <source>
        <strain evidence="1 2">AD2</strain>
    </source>
</reference>
<gene>
    <name evidence="1" type="ORF">M972_11847</name>
</gene>
<dbReference type="AlphaFoldDB" id="A0AB36TDR9"/>
<sequence length="36" mass="4425">MYIELRNERLLLRPFSVLDLHTVYEYASYAENTKYI</sequence>
<organism evidence="1 2">
    <name type="scientific">Acetivibrio thermocellus AD2</name>
    <dbReference type="NCBI Taxonomy" id="1138384"/>
    <lineage>
        <taxon>Bacteria</taxon>
        <taxon>Bacillati</taxon>
        <taxon>Bacillota</taxon>
        <taxon>Clostridia</taxon>
        <taxon>Eubacteriales</taxon>
        <taxon>Oscillospiraceae</taxon>
        <taxon>Acetivibrio</taxon>
    </lineage>
</organism>
<proteinExistence type="predicted"/>
<dbReference type="Proteomes" id="UP000223596">
    <property type="component" value="Unassembled WGS sequence"/>
</dbReference>
<protein>
    <submittedName>
        <fullName evidence="1">Uncharacterized protein</fullName>
    </submittedName>
</protein>
<evidence type="ECO:0000313" key="2">
    <source>
        <dbReference type="Proteomes" id="UP000223596"/>
    </source>
</evidence>
<dbReference type="EMBL" id="PDBW01000001">
    <property type="protein sequence ID" value="PFH02084.1"/>
    <property type="molecule type" value="Genomic_DNA"/>
</dbReference>
<evidence type="ECO:0000313" key="1">
    <source>
        <dbReference type="EMBL" id="PFH02084.1"/>
    </source>
</evidence>
<name>A0AB36TDR9_ACETH</name>
<accession>A0AB36TDR9</accession>